<dbReference type="GO" id="GO:0016787">
    <property type="term" value="F:hydrolase activity"/>
    <property type="evidence" value="ECO:0007669"/>
    <property type="project" value="UniProtKB-KW"/>
</dbReference>
<dbReference type="InterPro" id="IPR012341">
    <property type="entry name" value="6hp_glycosidase-like_sf"/>
</dbReference>
<accession>A0A2R5ELX8</accession>
<dbReference type="Proteomes" id="UP000245202">
    <property type="component" value="Unassembled WGS sequence"/>
</dbReference>
<name>A0A2R5ELX8_9BACL</name>
<reference evidence="2 3" key="1">
    <citation type="submission" date="2017-08" db="EMBL/GenBank/DDBJ databases">
        <title>Substantial Increase in Enzyme Production by Combined Drug-Resistance Mutations in Paenibacillus agaridevorans.</title>
        <authorList>
            <person name="Tanaka Y."/>
            <person name="Funane K."/>
            <person name="Hosaka T."/>
            <person name="Shiwa Y."/>
            <person name="Fujita N."/>
            <person name="Miyazaki T."/>
            <person name="Yoshikawa H."/>
            <person name="Murakami K."/>
            <person name="Kasahara K."/>
            <person name="Inaoka T."/>
            <person name="Hiraga Y."/>
            <person name="Ochi K."/>
        </authorList>
    </citation>
    <scope>NUCLEOTIDE SEQUENCE [LARGE SCALE GENOMIC DNA]</scope>
    <source>
        <strain evidence="2 3">T-3040</strain>
    </source>
</reference>
<dbReference type="SUPFAM" id="SSF48208">
    <property type="entry name" value="Six-hairpin glycosidases"/>
    <property type="match status" value="1"/>
</dbReference>
<proteinExistence type="predicted"/>
<keyword evidence="1" id="KW-0378">Hydrolase</keyword>
<evidence type="ECO:0000313" key="3">
    <source>
        <dbReference type="Proteomes" id="UP000245202"/>
    </source>
</evidence>
<dbReference type="AlphaFoldDB" id="A0A2R5ELX8"/>
<dbReference type="EMBL" id="BDQX01000099">
    <property type="protein sequence ID" value="GBG07670.1"/>
    <property type="molecule type" value="Genomic_DNA"/>
</dbReference>
<dbReference type="Pfam" id="PF07470">
    <property type="entry name" value="Glyco_hydro_88"/>
    <property type="match status" value="1"/>
</dbReference>
<dbReference type="PANTHER" id="PTHR33886:SF8">
    <property type="entry name" value="UNSATURATED RHAMNOGALACTURONAN HYDROLASE (EUROFUNG)"/>
    <property type="match status" value="1"/>
</dbReference>
<dbReference type="InterPro" id="IPR052043">
    <property type="entry name" value="PolySaccharide_Degr_Enz"/>
</dbReference>
<keyword evidence="3" id="KW-1185">Reference proteome</keyword>
<protein>
    <submittedName>
        <fullName evidence="2">Uncharacterized protein</fullName>
    </submittedName>
</protein>
<organism evidence="2 3">
    <name type="scientific">Paenibacillus agaridevorans</name>
    <dbReference type="NCBI Taxonomy" id="171404"/>
    <lineage>
        <taxon>Bacteria</taxon>
        <taxon>Bacillati</taxon>
        <taxon>Bacillota</taxon>
        <taxon>Bacilli</taxon>
        <taxon>Bacillales</taxon>
        <taxon>Paenibacillaceae</taxon>
        <taxon>Paenibacillus</taxon>
    </lineage>
</organism>
<dbReference type="InterPro" id="IPR010905">
    <property type="entry name" value="Glyco_hydro_88"/>
</dbReference>
<evidence type="ECO:0000313" key="2">
    <source>
        <dbReference type="EMBL" id="GBG07670.1"/>
    </source>
</evidence>
<sequence length="228" mass="25871">MADYRYVDTIGFICPFLISYGLTFNKPNAIDLAFKQISAYIQYGMQANKWIPCHAYDVRTLDPLGIYGWGRGMGWFAIGLIDSWELLPPNHTYKLKLQQYVVDYARSIMACQQPNGNWNWTVTRRESRPDSSATAMLCWFLLKAATIPELFVSCGASVSKGITYLKSVTRRDGAIEFSQGDTKDIGHYSTLFGIMPFTQGFAIRLSKFVKDEGLKEIIYEDNSVYANV</sequence>
<dbReference type="Gene3D" id="1.50.10.10">
    <property type="match status" value="1"/>
</dbReference>
<dbReference type="InterPro" id="IPR008928">
    <property type="entry name" value="6-hairpin_glycosidase_sf"/>
</dbReference>
<comment type="caution">
    <text evidence="2">The sequence shown here is derived from an EMBL/GenBank/DDBJ whole genome shotgun (WGS) entry which is preliminary data.</text>
</comment>
<gene>
    <name evidence="2" type="ORF">PAT3040_02226</name>
</gene>
<dbReference type="PANTHER" id="PTHR33886">
    <property type="entry name" value="UNSATURATED RHAMNOGALACTURONAN HYDROLASE (EUROFUNG)"/>
    <property type="match status" value="1"/>
</dbReference>
<evidence type="ECO:0000256" key="1">
    <source>
        <dbReference type="ARBA" id="ARBA00022801"/>
    </source>
</evidence>
<dbReference type="GO" id="GO:0005975">
    <property type="term" value="P:carbohydrate metabolic process"/>
    <property type="evidence" value="ECO:0007669"/>
    <property type="project" value="InterPro"/>
</dbReference>